<feature type="domain" description="CCAAT-binding factor" evidence="3">
    <location>
        <begin position="696"/>
        <end position="867"/>
    </location>
</feature>
<comment type="similarity">
    <text evidence="1">Belongs to the CBF/MAK21 family.</text>
</comment>
<sequence>MARKSKDPRKPSQAYLAATGQLKPVTTETDASPATPVKTQPTTPSSSSTKPAAGAKSTPVKKAVIAPTTKSKSKSTENEDVLRREIKALGGDDQDWEMLKDLSDSEGEEPQVEVEKTKKSAKDKTSGSSTLEKSLKNELTAFMEGLDFAAVAPGDHAVDDEDEEEEEVEDEEEEEEASTESEEVSSESAEEDEEEEEESSEEDEGEEEEEEDEKHVSDVKPKTVKEEPVKPQEEIAGFVKKSGLANTEYAGINNIPYTPLWTQIPTAELPEPAVPLEPLAQFRLAALQSRANALLTQFREGTFPDSGNGRSKNNMKKKEVALGKTSSDAAFLKQILADGTHQDKLSALILLVRESPLHRIDELERLRVMAGASGEGGIKGGGGREERMSVMRALGDWWVSGGGKEAGKLRYLADQPLLPHPALTDRHLLLFAFEDWLKKWFFSILQILEVYMHDTVAFVKLQALAIVFKLLAGNAEQEQNLLRLGVNKLGDTDKSVASKASHLILTLLQSHPAMKAVVIREVAALVLKPPAPPPVSASKHTKFDKKDAKKTVDPHKAAAEHARYYGIITLNQMTLSGKERDVAARLVEVYFEVFRELLGSNSTLDSEAKEEGADITQKVAGKVHNWQGRKKGTRNGKKRDEKKKEGEVEMGDAKLVAAVLTGVTRALPYARLEDEVFEKHAEMLFKITHTGTFNISIRALTLIYQISSQKETTSDRFYRTLYESLLDPRLTESNKQPMYLNLLFKALRADTNIGRVMAFVKRLLQVMMGHQPPFICGALYLLGELFSTTSGLSTLLNEAEDSGVEHFEDVPEDGEDKTQRPNAVVDDKPLNEYDGRKRDPLFANAKSSCLWELMPFTRHFHPSVSLQANQLLDLRLPLSGSADIEQNTLVAFLDRFAYRNPKKTVAARGASIMQPAAVGRSGATSVIKGKGSRVAQADGYVNDEKFWNKKVEDVPADQLFFHKFFSIKHDRQRQMESAKTKRNKKGESEFGGSVKGEPTGDESEESDAEEAEVWKAMQASMPQTQDDMHLMEDSDDDDVEYSDDDDEDEDQSERDEDDVEMDAADSEEEADGAEDSEDDSDDDADFPIDEDSDDLLDLDDMPNIPLTSAFSASESEDEELDTGNKRKRGKDEKKERKKKRKLPTLASAEDYAALINDGPEEDL</sequence>
<feature type="region of interest" description="Disordered" evidence="2">
    <location>
        <begin position="972"/>
        <end position="1163"/>
    </location>
</feature>
<comment type="caution">
    <text evidence="4">The sequence shown here is derived from an EMBL/GenBank/DDBJ whole genome shotgun (WGS) entry which is preliminary data.</text>
</comment>
<feature type="compositionally biased region" description="Acidic residues" evidence="2">
    <location>
        <begin position="1033"/>
        <end position="1100"/>
    </location>
</feature>
<feature type="compositionally biased region" description="Basic and acidic residues" evidence="2">
    <location>
        <begin position="213"/>
        <end position="230"/>
    </location>
</feature>
<feature type="region of interest" description="Disordered" evidence="2">
    <location>
        <begin position="627"/>
        <end position="646"/>
    </location>
</feature>
<dbReference type="Pfam" id="PF03914">
    <property type="entry name" value="CBF"/>
    <property type="match status" value="1"/>
</dbReference>
<gene>
    <name evidence="4" type="ORF">FFLO_02084</name>
</gene>
<evidence type="ECO:0000256" key="1">
    <source>
        <dbReference type="ARBA" id="ARBA00007797"/>
    </source>
</evidence>
<protein>
    <recommendedName>
        <fullName evidence="3">CCAAT-binding factor domain-containing protein</fullName>
    </recommendedName>
</protein>
<feature type="compositionally biased region" description="Acidic residues" evidence="2">
    <location>
        <begin position="158"/>
        <end position="212"/>
    </location>
</feature>
<dbReference type="GO" id="GO:0005634">
    <property type="term" value="C:nucleus"/>
    <property type="evidence" value="ECO:0007669"/>
    <property type="project" value="TreeGrafter"/>
</dbReference>
<feature type="compositionally biased region" description="Acidic residues" evidence="2">
    <location>
        <begin position="999"/>
        <end position="1011"/>
    </location>
</feature>
<feature type="compositionally biased region" description="Low complexity" evidence="2">
    <location>
        <begin position="38"/>
        <end position="58"/>
    </location>
</feature>
<dbReference type="PANTHER" id="PTHR12048">
    <property type="entry name" value="CCAAT-BINDING FACTOR-RELATED"/>
    <property type="match status" value="1"/>
</dbReference>
<dbReference type="PANTHER" id="PTHR12048:SF0">
    <property type="entry name" value="CCAAT_ENHANCER-BINDING PROTEIN ZETA"/>
    <property type="match status" value="1"/>
</dbReference>
<organism evidence="4 5">
    <name type="scientific">Filobasidium floriforme</name>
    <dbReference type="NCBI Taxonomy" id="5210"/>
    <lineage>
        <taxon>Eukaryota</taxon>
        <taxon>Fungi</taxon>
        <taxon>Dikarya</taxon>
        <taxon>Basidiomycota</taxon>
        <taxon>Agaricomycotina</taxon>
        <taxon>Tremellomycetes</taxon>
        <taxon>Filobasidiales</taxon>
        <taxon>Filobasidiaceae</taxon>
        <taxon>Filobasidium</taxon>
    </lineage>
</organism>
<feature type="compositionally biased region" description="Basic and acidic residues" evidence="2">
    <location>
        <begin position="1"/>
        <end position="10"/>
    </location>
</feature>
<proteinExistence type="inferred from homology"/>
<feature type="region of interest" description="Disordered" evidence="2">
    <location>
        <begin position="803"/>
        <end position="830"/>
    </location>
</feature>
<feature type="region of interest" description="Disordered" evidence="2">
    <location>
        <begin position="146"/>
        <end position="230"/>
    </location>
</feature>
<feature type="compositionally biased region" description="Basic and acidic residues" evidence="2">
    <location>
        <begin position="544"/>
        <end position="555"/>
    </location>
</feature>
<feature type="region of interest" description="Disordered" evidence="2">
    <location>
        <begin position="1"/>
        <end position="132"/>
    </location>
</feature>
<name>A0A8K0NS68_9TREE</name>
<accession>A0A8K0NS68</accession>
<feature type="compositionally biased region" description="Basic residues" evidence="2">
    <location>
        <begin position="627"/>
        <end position="637"/>
    </location>
</feature>
<dbReference type="OrthoDB" id="28947at2759"/>
<dbReference type="SUPFAM" id="SSF48371">
    <property type="entry name" value="ARM repeat"/>
    <property type="match status" value="1"/>
</dbReference>
<feature type="compositionally biased region" description="Basic and acidic residues" evidence="2">
    <location>
        <begin position="74"/>
        <end position="87"/>
    </location>
</feature>
<evidence type="ECO:0000256" key="2">
    <source>
        <dbReference type="SAM" id="MobiDB-lite"/>
    </source>
</evidence>
<feature type="compositionally biased region" description="Basic and acidic residues" evidence="2">
    <location>
        <begin position="113"/>
        <end position="125"/>
    </location>
</feature>
<evidence type="ECO:0000259" key="3">
    <source>
        <dbReference type="Pfam" id="PF03914"/>
    </source>
</evidence>
<dbReference type="EMBL" id="JABELV010000031">
    <property type="protein sequence ID" value="KAG7562505.1"/>
    <property type="molecule type" value="Genomic_DNA"/>
</dbReference>
<reference evidence="4" key="1">
    <citation type="submission" date="2020-04" db="EMBL/GenBank/DDBJ databases">
        <title>Analysis of mating type loci in Filobasidium floriforme.</title>
        <authorList>
            <person name="Nowrousian M."/>
        </authorList>
    </citation>
    <scope>NUCLEOTIDE SEQUENCE</scope>
    <source>
        <strain evidence="4">CBS 6242</strain>
    </source>
</reference>
<feature type="region of interest" description="Disordered" evidence="2">
    <location>
        <begin position="536"/>
        <end position="555"/>
    </location>
</feature>
<dbReference type="InterPro" id="IPR040155">
    <property type="entry name" value="CEBPZ/Mak21-like"/>
</dbReference>
<evidence type="ECO:0000313" key="5">
    <source>
        <dbReference type="Proteomes" id="UP000812966"/>
    </source>
</evidence>
<evidence type="ECO:0000313" key="4">
    <source>
        <dbReference type="EMBL" id="KAG7562505.1"/>
    </source>
</evidence>
<dbReference type="InterPro" id="IPR016024">
    <property type="entry name" value="ARM-type_fold"/>
</dbReference>
<keyword evidence="5" id="KW-1185">Reference proteome</keyword>
<dbReference type="AlphaFoldDB" id="A0A8K0NS68"/>
<dbReference type="InterPro" id="IPR005612">
    <property type="entry name" value="CCAAT-binding_factor"/>
</dbReference>
<dbReference type="Proteomes" id="UP000812966">
    <property type="component" value="Unassembled WGS sequence"/>
</dbReference>